<dbReference type="PaxDb" id="3847-GLYMA05G10121.1"/>
<dbReference type="Gene3D" id="3.30.420.10">
    <property type="entry name" value="Ribonuclease H-like superfamily/Ribonuclease H"/>
    <property type="match status" value="1"/>
</dbReference>
<dbReference type="HOGENOM" id="CLU_1646730_0_0_1"/>
<dbReference type="InParanoid" id="K7KNS7"/>
<dbReference type="Gramene" id="KRH57736">
    <property type="protein sequence ID" value="KRH57736"/>
    <property type="gene ID" value="GLYMA_05G080600"/>
</dbReference>
<dbReference type="AlphaFoldDB" id="K7KNS7"/>
<dbReference type="PANTHER" id="PTHR48475">
    <property type="entry name" value="RIBONUCLEASE H"/>
    <property type="match status" value="1"/>
</dbReference>
<dbReference type="SUPFAM" id="SSF53098">
    <property type="entry name" value="Ribonuclease H-like"/>
    <property type="match status" value="1"/>
</dbReference>
<gene>
    <name evidence="2" type="ORF">GLYMA_05G080600</name>
</gene>
<dbReference type="InterPro" id="IPR002156">
    <property type="entry name" value="RNaseH_domain"/>
</dbReference>
<dbReference type="EnsemblPlants" id="KRH57736">
    <property type="protein sequence ID" value="KRH57736"/>
    <property type="gene ID" value="GLYMA_05G080600"/>
</dbReference>
<organism evidence="3">
    <name type="scientific">Glycine max</name>
    <name type="common">Soybean</name>
    <name type="synonym">Glycine hispida</name>
    <dbReference type="NCBI Taxonomy" id="3847"/>
    <lineage>
        <taxon>Eukaryota</taxon>
        <taxon>Viridiplantae</taxon>
        <taxon>Streptophyta</taxon>
        <taxon>Embryophyta</taxon>
        <taxon>Tracheophyta</taxon>
        <taxon>Spermatophyta</taxon>
        <taxon>Magnoliopsida</taxon>
        <taxon>eudicotyledons</taxon>
        <taxon>Gunneridae</taxon>
        <taxon>Pentapetalae</taxon>
        <taxon>rosids</taxon>
        <taxon>fabids</taxon>
        <taxon>Fabales</taxon>
        <taxon>Fabaceae</taxon>
        <taxon>Papilionoideae</taxon>
        <taxon>50 kb inversion clade</taxon>
        <taxon>NPAAA clade</taxon>
        <taxon>indigoferoid/millettioid clade</taxon>
        <taxon>Phaseoleae</taxon>
        <taxon>Glycine</taxon>
        <taxon>Glycine subgen. Soja</taxon>
    </lineage>
</organism>
<reference evidence="2" key="3">
    <citation type="submission" date="2018-07" db="EMBL/GenBank/DDBJ databases">
        <title>WGS assembly of Glycine max.</title>
        <authorList>
            <person name="Schmutz J."/>
            <person name="Cannon S."/>
            <person name="Schlueter J."/>
            <person name="Ma J."/>
            <person name="Mitros T."/>
            <person name="Nelson W."/>
            <person name="Hyten D."/>
            <person name="Song Q."/>
            <person name="Thelen J."/>
            <person name="Cheng J."/>
            <person name="Xu D."/>
            <person name="Hellsten U."/>
            <person name="May G."/>
            <person name="Yu Y."/>
            <person name="Sakurai T."/>
            <person name="Umezawa T."/>
            <person name="Bhattacharyya M."/>
            <person name="Sandhu D."/>
            <person name="Valliyodan B."/>
            <person name="Lindquist E."/>
            <person name="Peto M."/>
            <person name="Grant D."/>
            <person name="Shu S."/>
            <person name="Goodstein D."/>
            <person name="Barry K."/>
            <person name="Futrell-Griggs M."/>
            <person name="Abernathy B."/>
            <person name="Du J."/>
            <person name="Tian Z."/>
            <person name="Zhu L."/>
            <person name="Gill N."/>
            <person name="Joshi T."/>
            <person name="Libault M."/>
            <person name="Sethuraman A."/>
            <person name="Zhang X."/>
            <person name="Shinozaki K."/>
            <person name="Nguyen H."/>
            <person name="Wing R."/>
            <person name="Cregan P."/>
            <person name="Specht J."/>
            <person name="Grimwood J."/>
            <person name="Rokhsar D."/>
            <person name="Stacey G."/>
            <person name="Shoemaker R."/>
            <person name="Jackson S."/>
        </authorList>
    </citation>
    <scope>NUCLEOTIDE SEQUENCE</scope>
    <source>
        <tissue evidence="2">Callus</tissue>
    </source>
</reference>
<dbReference type="Proteomes" id="UP000008827">
    <property type="component" value="Chromosome 5"/>
</dbReference>
<dbReference type="GO" id="GO:0004523">
    <property type="term" value="F:RNA-DNA hybrid ribonuclease activity"/>
    <property type="evidence" value="ECO:0007669"/>
    <property type="project" value="InterPro"/>
</dbReference>
<reference evidence="2 3" key="1">
    <citation type="journal article" date="2010" name="Nature">
        <title>Genome sequence of the palaeopolyploid soybean.</title>
        <authorList>
            <person name="Schmutz J."/>
            <person name="Cannon S.B."/>
            <person name="Schlueter J."/>
            <person name="Ma J."/>
            <person name="Mitros T."/>
            <person name="Nelson W."/>
            <person name="Hyten D.L."/>
            <person name="Song Q."/>
            <person name="Thelen J.J."/>
            <person name="Cheng J."/>
            <person name="Xu D."/>
            <person name="Hellsten U."/>
            <person name="May G.D."/>
            <person name="Yu Y."/>
            <person name="Sakurai T."/>
            <person name="Umezawa T."/>
            <person name="Bhattacharyya M.K."/>
            <person name="Sandhu D."/>
            <person name="Valliyodan B."/>
            <person name="Lindquist E."/>
            <person name="Peto M."/>
            <person name="Grant D."/>
            <person name="Shu S."/>
            <person name="Goodstein D."/>
            <person name="Barry K."/>
            <person name="Futrell-Griggs M."/>
            <person name="Abernathy B."/>
            <person name="Du J."/>
            <person name="Tian Z."/>
            <person name="Zhu L."/>
            <person name="Gill N."/>
            <person name="Joshi T."/>
            <person name="Libault M."/>
            <person name="Sethuraman A."/>
            <person name="Zhang X.-C."/>
            <person name="Shinozaki K."/>
            <person name="Nguyen H.T."/>
            <person name="Wing R.A."/>
            <person name="Cregan P."/>
            <person name="Specht J."/>
            <person name="Grimwood J."/>
            <person name="Rokhsar D."/>
            <person name="Stacey G."/>
            <person name="Shoemaker R.C."/>
            <person name="Jackson S.A."/>
        </authorList>
    </citation>
    <scope>NUCLEOTIDE SEQUENCE [LARGE SCALE GENOMIC DNA]</scope>
    <source>
        <strain evidence="3">cv. Williams 82</strain>
        <tissue evidence="2">Callus</tissue>
    </source>
</reference>
<dbReference type="OMA" id="RNAHANC"/>
<dbReference type="InterPro" id="IPR036397">
    <property type="entry name" value="RNaseH_sf"/>
</dbReference>
<sequence length="161" mass="18527">MDGSSNQNESGASVILEGPNNVALSQSLRFEFKATCNQAEYEALLGDLRLAREVGAQCRSDSKIISKQINKVFHIKGPQLLKYYYAFQNLIEEFNEVQVVHIRQDINDKVDELLRKEISSGEPELKLENTHQNNGAYRLEEFSEKSIPQTWNSNHLRFYFN</sequence>
<name>K7KNS7_SOYBN</name>
<reference evidence="3" key="2">
    <citation type="submission" date="2018-02" db="UniProtKB">
        <authorList>
            <consortium name="EnsemblPlants"/>
        </authorList>
    </citation>
    <scope>IDENTIFICATION</scope>
    <source>
        <strain evidence="3">Williams 82</strain>
    </source>
</reference>
<proteinExistence type="predicted"/>
<feature type="domain" description="RNase H type-1" evidence="1">
    <location>
        <begin position="2"/>
        <end position="113"/>
    </location>
</feature>
<dbReference type="SMR" id="K7KNS7"/>
<evidence type="ECO:0000313" key="2">
    <source>
        <dbReference type="EMBL" id="KRH57736.1"/>
    </source>
</evidence>
<evidence type="ECO:0000313" key="3">
    <source>
        <dbReference type="EnsemblPlants" id="KRH57736"/>
    </source>
</evidence>
<protein>
    <recommendedName>
        <fullName evidence="1">RNase H type-1 domain-containing protein</fullName>
    </recommendedName>
</protein>
<dbReference type="eggNOG" id="KOG0017">
    <property type="taxonomic scope" value="Eukaryota"/>
</dbReference>
<evidence type="ECO:0000313" key="4">
    <source>
        <dbReference type="Proteomes" id="UP000008827"/>
    </source>
</evidence>
<dbReference type="Pfam" id="PF13456">
    <property type="entry name" value="RVT_3"/>
    <property type="match status" value="1"/>
</dbReference>
<dbReference type="EMBL" id="CM000838">
    <property type="protein sequence ID" value="KRH57736.1"/>
    <property type="molecule type" value="Genomic_DNA"/>
</dbReference>
<evidence type="ECO:0000259" key="1">
    <source>
        <dbReference type="Pfam" id="PF13456"/>
    </source>
</evidence>
<dbReference type="GO" id="GO:0003676">
    <property type="term" value="F:nucleic acid binding"/>
    <property type="evidence" value="ECO:0007669"/>
    <property type="project" value="InterPro"/>
</dbReference>
<keyword evidence="4" id="KW-1185">Reference proteome</keyword>
<accession>K7KNS7</accession>
<dbReference type="PANTHER" id="PTHR48475:SF1">
    <property type="entry name" value="RNASE H TYPE-1 DOMAIN-CONTAINING PROTEIN"/>
    <property type="match status" value="1"/>
</dbReference>
<dbReference type="InterPro" id="IPR012337">
    <property type="entry name" value="RNaseH-like_sf"/>
</dbReference>